<evidence type="ECO:0000256" key="1">
    <source>
        <dbReference type="ARBA" id="ARBA00006484"/>
    </source>
</evidence>
<name>A0A495R576_9EURY</name>
<reference evidence="2 3" key="1">
    <citation type="submission" date="2018-10" db="EMBL/GenBank/DDBJ databases">
        <title>Genomic Encyclopedia of Archaeal and Bacterial Type Strains, Phase II (KMG-II): from individual species to whole genera.</title>
        <authorList>
            <person name="Goeker M."/>
        </authorList>
    </citation>
    <scope>NUCLEOTIDE SEQUENCE [LARGE SCALE GENOMIC DNA]</scope>
    <source>
        <strain evidence="2 3">DSM 11927</strain>
    </source>
</reference>
<proteinExistence type="inferred from homology"/>
<dbReference type="GO" id="GO:0032787">
    <property type="term" value="P:monocarboxylic acid metabolic process"/>
    <property type="evidence" value="ECO:0007669"/>
    <property type="project" value="UniProtKB-ARBA"/>
</dbReference>
<keyword evidence="3" id="KW-1185">Reference proteome</keyword>
<dbReference type="InterPro" id="IPR050259">
    <property type="entry name" value="SDR"/>
</dbReference>
<sequence>MASSTSHERLEVEPIDESSILFADDDHYTSDTVCLVTGGGSGIGRATALAMAANGVTAVATDIDADGLAEVADTAADLDLDGAVETVAGDLANDADIEAIVETAASHGTVRYLANIAGLQHIDAIEDFPMEKYDQMHDVMLRAPLALSKRVIPHIRGTDDGVGAIGNMASVHGHYVTSDKVAYNVSKFGLRGLTQSIAAEGGDGLRGFSISTGYVKTPLVVDQIPDTAEQRGISVDEVIDDVMLGQARIKEMMDPIDVANLFVFGFSTHANHLNGGDLLFDGGMTKTYE</sequence>
<dbReference type="PANTHER" id="PTHR42879:SF2">
    <property type="entry name" value="3-OXOACYL-[ACYL-CARRIER-PROTEIN] REDUCTASE FABG"/>
    <property type="match status" value="1"/>
</dbReference>
<dbReference type="PANTHER" id="PTHR42879">
    <property type="entry name" value="3-OXOACYL-(ACYL-CARRIER-PROTEIN) REDUCTASE"/>
    <property type="match status" value="1"/>
</dbReference>
<gene>
    <name evidence="2" type="ORF">BDK61_1697</name>
</gene>
<accession>A0A495R576</accession>
<comment type="similarity">
    <text evidence="1">Belongs to the short-chain dehydrogenases/reductases (SDR) family.</text>
</comment>
<dbReference type="SUPFAM" id="SSF51735">
    <property type="entry name" value="NAD(P)-binding Rossmann-fold domains"/>
    <property type="match status" value="1"/>
</dbReference>
<protein>
    <submittedName>
        <fullName evidence="2">3-hydroxybutyrate dehydrogenase</fullName>
    </submittedName>
</protein>
<dbReference type="AlphaFoldDB" id="A0A495R576"/>
<dbReference type="RefSeq" id="WP_121302979.1">
    <property type="nucleotide sequence ID" value="NZ_RBWW01000001.1"/>
</dbReference>
<comment type="caution">
    <text evidence="2">The sequence shown here is derived from an EMBL/GenBank/DDBJ whole genome shotgun (WGS) entry which is preliminary data.</text>
</comment>
<evidence type="ECO:0000313" key="2">
    <source>
        <dbReference type="EMBL" id="RKS82392.1"/>
    </source>
</evidence>
<dbReference type="InterPro" id="IPR002347">
    <property type="entry name" value="SDR_fam"/>
</dbReference>
<dbReference type="InterPro" id="IPR020904">
    <property type="entry name" value="Sc_DH/Rdtase_CS"/>
</dbReference>
<dbReference type="Proteomes" id="UP000268233">
    <property type="component" value="Unassembled WGS sequence"/>
</dbReference>
<dbReference type="PRINTS" id="PR00081">
    <property type="entry name" value="GDHRDH"/>
</dbReference>
<organism evidence="2 3">
    <name type="scientific">Haloarcula quadrata</name>
    <dbReference type="NCBI Taxonomy" id="182779"/>
    <lineage>
        <taxon>Archaea</taxon>
        <taxon>Methanobacteriati</taxon>
        <taxon>Methanobacteriota</taxon>
        <taxon>Stenosarchaea group</taxon>
        <taxon>Halobacteria</taxon>
        <taxon>Halobacteriales</taxon>
        <taxon>Haloarculaceae</taxon>
        <taxon>Haloarcula</taxon>
    </lineage>
</organism>
<dbReference type="PRINTS" id="PR00080">
    <property type="entry name" value="SDRFAMILY"/>
</dbReference>
<evidence type="ECO:0000313" key="3">
    <source>
        <dbReference type="Proteomes" id="UP000268233"/>
    </source>
</evidence>
<dbReference type="InterPro" id="IPR036291">
    <property type="entry name" value="NAD(P)-bd_dom_sf"/>
</dbReference>
<dbReference type="CDD" id="cd05233">
    <property type="entry name" value="SDR_c"/>
    <property type="match status" value="1"/>
</dbReference>
<dbReference type="PROSITE" id="PS00061">
    <property type="entry name" value="ADH_SHORT"/>
    <property type="match status" value="1"/>
</dbReference>
<dbReference type="Pfam" id="PF13561">
    <property type="entry name" value="adh_short_C2"/>
    <property type="match status" value="1"/>
</dbReference>
<dbReference type="EMBL" id="RBWW01000001">
    <property type="protein sequence ID" value="RKS82392.1"/>
    <property type="molecule type" value="Genomic_DNA"/>
</dbReference>
<dbReference type="Gene3D" id="3.40.50.720">
    <property type="entry name" value="NAD(P)-binding Rossmann-like Domain"/>
    <property type="match status" value="1"/>
</dbReference>